<protein>
    <submittedName>
        <fullName evidence="1">Uncharacterized protein</fullName>
    </submittedName>
</protein>
<reference evidence="1 2" key="1">
    <citation type="journal article" date="2021" name="Hortic Res">
        <title>High-quality reference genome and annotation aids understanding of berry development for evergreen blueberry (Vaccinium darrowii).</title>
        <authorList>
            <person name="Yu J."/>
            <person name="Hulse-Kemp A.M."/>
            <person name="Babiker E."/>
            <person name="Staton M."/>
        </authorList>
    </citation>
    <scope>NUCLEOTIDE SEQUENCE [LARGE SCALE GENOMIC DNA]</scope>
    <source>
        <strain evidence="2">cv. NJ 8807/NJ 8810</strain>
        <tissue evidence="1">Young leaf</tissue>
    </source>
</reference>
<keyword evidence="2" id="KW-1185">Reference proteome</keyword>
<accession>A0ACB7YPR5</accession>
<comment type="caution">
    <text evidence="1">The sequence shown here is derived from an EMBL/GenBank/DDBJ whole genome shotgun (WGS) entry which is preliminary data.</text>
</comment>
<dbReference type="Proteomes" id="UP000828048">
    <property type="component" value="Chromosome 11"/>
</dbReference>
<evidence type="ECO:0000313" key="1">
    <source>
        <dbReference type="EMBL" id="KAH7855621.1"/>
    </source>
</evidence>
<name>A0ACB7YPR5_9ERIC</name>
<evidence type="ECO:0000313" key="2">
    <source>
        <dbReference type="Proteomes" id="UP000828048"/>
    </source>
</evidence>
<proteinExistence type="predicted"/>
<sequence>MGSEINENLLTNGNHEGEEKLKDKLWIETKKMWVVAAPAIFTRFSNFRTQIIGLAFIGHIGATELAAYALVVIVILMFYNGILSRTLVQHGTHSSNRKQAERRGCHRCFLYLVLRLGLVGRALWLMLTLQAIT</sequence>
<gene>
    <name evidence="1" type="ORF">Vadar_026838</name>
</gene>
<organism evidence="1 2">
    <name type="scientific">Vaccinium darrowii</name>
    <dbReference type="NCBI Taxonomy" id="229202"/>
    <lineage>
        <taxon>Eukaryota</taxon>
        <taxon>Viridiplantae</taxon>
        <taxon>Streptophyta</taxon>
        <taxon>Embryophyta</taxon>
        <taxon>Tracheophyta</taxon>
        <taxon>Spermatophyta</taxon>
        <taxon>Magnoliopsida</taxon>
        <taxon>eudicotyledons</taxon>
        <taxon>Gunneridae</taxon>
        <taxon>Pentapetalae</taxon>
        <taxon>asterids</taxon>
        <taxon>Ericales</taxon>
        <taxon>Ericaceae</taxon>
        <taxon>Vaccinioideae</taxon>
        <taxon>Vaccinieae</taxon>
        <taxon>Vaccinium</taxon>
    </lineage>
</organism>
<dbReference type="EMBL" id="CM037161">
    <property type="protein sequence ID" value="KAH7855621.1"/>
    <property type="molecule type" value="Genomic_DNA"/>
</dbReference>